<proteinExistence type="predicted"/>
<dbReference type="InterPro" id="IPR021401">
    <property type="entry name" value="DUF3040"/>
</dbReference>
<gene>
    <name evidence="3" type="ORF">ATK30_5590</name>
    <name evidence="2" type="ORF">H5411_16890</name>
</gene>
<evidence type="ECO:0000313" key="5">
    <source>
        <dbReference type="Proteomes" id="UP000550260"/>
    </source>
</evidence>
<dbReference type="Proteomes" id="UP000550260">
    <property type="component" value="Unassembled WGS sequence"/>
</dbReference>
<sequence length="97" mass="10418">MALRDHEQQQLDEIEHELVRENPRLARRFAAFHPVRLSTLAAAAAGLLTLLATELVITVVGIGMGSPGPIVVGALLTALVPATLIRHFTCGWKQGNS</sequence>
<evidence type="ECO:0000256" key="1">
    <source>
        <dbReference type="SAM" id="Phobius"/>
    </source>
</evidence>
<reference evidence="2 5" key="2">
    <citation type="submission" date="2020-08" db="EMBL/GenBank/DDBJ databases">
        <title>Amycolatopsis echigonensis JCM 21831.</title>
        <authorList>
            <person name="Tedsree N."/>
            <person name="Kuncharoen N."/>
            <person name="Likhitwitayawuid K."/>
            <person name="Tanasupawat S."/>
        </authorList>
    </citation>
    <scope>NUCLEOTIDE SEQUENCE [LARGE SCALE GENOMIC DNA]</scope>
    <source>
        <strain evidence="2 5">JCM 21831</strain>
    </source>
</reference>
<comment type="caution">
    <text evidence="3">The sequence shown here is derived from an EMBL/GenBank/DDBJ whole genome shotgun (WGS) entry which is preliminary data.</text>
</comment>
<dbReference type="RefSeq" id="WP_101438002.1">
    <property type="nucleotide sequence ID" value="NZ_JACJHR010000021.1"/>
</dbReference>
<evidence type="ECO:0000313" key="3">
    <source>
        <dbReference type="EMBL" id="PKV94709.1"/>
    </source>
</evidence>
<reference evidence="3 4" key="1">
    <citation type="submission" date="2017-12" db="EMBL/GenBank/DDBJ databases">
        <title>Sequencing the genomes of 1000 Actinobacteria strains.</title>
        <authorList>
            <person name="Klenk H.-P."/>
        </authorList>
    </citation>
    <scope>NUCLEOTIDE SEQUENCE [LARGE SCALE GENOMIC DNA]</scope>
    <source>
        <strain evidence="3 4">DSM 45165</strain>
    </source>
</reference>
<keyword evidence="1" id="KW-0812">Transmembrane</keyword>
<feature type="transmembrane region" description="Helical" evidence="1">
    <location>
        <begin position="70"/>
        <end position="89"/>
    </location>
</feature>
<keyword evidence="1" id="KW-1133">Transmembrane helix</keyword>
<accession>A0A2N3WLG4</accession>
<dbReference type="OrthoDB" id="3557301at2"/>
<dbReference type="AlphaFoldDB" id="A0A2N3WLG4"/>
<protein>
    <submittedName>
        <fullName evidence="2">DUF3040 domain-containing protein</fullName>
    </submittedName>
</protein>
<evidence type="ECO:0000313" key="2">
    <source>
        <dbReference type="EMBL" id="MBB2500798.1"/>
    </source>
</evidence>
<keyword evidence="4" id="KW-1185">Reference proteome</keyword>
<dbReference type="Proteomes" id="UP000233750">
    <property type="component" value="Unassembled WGS sequence"/>
</dbReference>
<feature type="transmembrane region" description="Helical" evidence="1">
    <location>
        <begin position="37"/>
        <end position="64"/>
    </location>
</feature>
<dbReference type="EMBL" id="JACJHR010000021">
    <property type="protein sequence ID" value="MBB2500798.1"/>
    <property type="molecule type" value="Genomic_DNA"/>
</dbReference>
<accession>A0A8E1VYK0</accession>
<dbReference type="Pfam" id="PF11239">
    <property type="entry name" value="DUF3040"/>
    <property type="match status" value="1"/>
</dbReference>
<evidence type="ECO:0000313" key="4">
    <source>
        <dbReference type="Proteomes" id="UP000233750"/>
    </source>
</evidence>
<dbReference type="EMBL" id="PJMY01000003">
    <property type="protein sequence ID" value="PKV94709.1"/>
    <property type="molecule type" value="Genomic_DNA"/>
</dbReference>
<organism evidence="3 4">
    <name type="scientific">Amycolatopsis echigonensis</name>
    <dbReference type="NCBI Taxonomy" id="2576905"/>
    <lineage>
        <taxon>Bacteria</taxon>
        <taxon>Bacillati</taxon>
        <taxon>Actinomycetota</taxon>
        <taxon>Actinomycetes</taxon>
        <taxon>Pseudonocardiales</taxon>
        <taxon>Pseudonocardiaceae</taxon>
        <taxon>Amycolatopsis</taxon>
    </lineage>
</organism>
<name>A0A2N3WLG4_9PSEU</name>
<keyword evidence="1" id="KW-0472">Membrane</keyword>